<feature type="coiled-coil region" evidence="8">
    <location>
        <begin position="6"/>
        <end position="33"/>
    </location>
</feature>
<sequence length="1159" mass="127653">MAADEVSKLQNHLSLLREEYVKLQNRLADVERRYQVVIAASGVNGEAQDGFVSRLLRFIADLFDKEQYSDLTIQLEGGHEVNAHKFILSARSDDWGVPDLQIVSGLDMTDIQHDVAYALIRWIYTDEINIQAQDSFLLELLRAATKYKLDELRNRCETGLMSFVNMKNCIKFYQTAEEMQAEVLKKHCSELISNHWNQFTREDFVSMPAPLLYKMFKAKTEYPLHTAIRTEREDVVFLYLIEYDSQLSVKVNEVDNKGDLALDLALRTQQPSIAQTLVSNKADVNRKDNSGKCLLYKSIQRGDESAAEFLIVNGCDTNLATHLDKETPLHMVARFDPKIITPAVIKGMANIARILVEHKANVNAQDSTGSTPLHNAIISKNEAVFHVLLACGKVNMEIKNSDGHTVLWLALQQQAENSSDNSLVYSENSLASQLIKAGASPDAVEPESGNSLLHLAAQHDYQAAGIFLTKHGASVGQPNLKGETPLHIACEEGLTDLVRELLEHGSNPNAQTVRTPTSAMLGYEHPTSEVSQQTPLHLALVKGHHSVVQVFLDYKVELSKSGAANSRILPNFNVKDSLGQTVLGLALWNNMHDMADKLLICGANINEKNSAGMTLLHQAIEKQDAVSALFLMDHLADLEAMTPDEQSVIQHAIARHLPVVVEALCKRGVNKDVTDAEGNCPLWQALDSGQEEIAHTLVKHGCDVNLWTQSPAGYFHTLLHRALDQNNEDIACFLIRSGCDKNSPRRPGPNGEGAEEGNDGQSPLHMACAWGLEMVVQCLMEHNADVNAQDFEGKTPVHIAIENQFPVVISLLLSHPGLDLTVRDKKNNTPFAAAMMKKDNKAAQAILSREPTAAEQVDARGKNFLHTAIQKADIESVLFLLSVNANVNSRTQDSQNLTPLHLAVITGSEIIVRNLLLAGASVDERTKYCETALHLAASKDCSAICSILLDNRADFDAVDENLNNSLHRAVVNGNINTVKVLLTESTINAEAVNAKGQNPLHLLGQYGKDNAAAIFELFKETMPEYPIDRTDLEGNTAILLAYLNGNGSLCRALVRAGACLGQVNKQGLSIFNAPVATKQLLVKLLDMLSKEPPWSDGEMCLECNAKFNIKTRKHHCRHCGRLLCAKCSSKDMPIVKFNLSKPVRVCDVCFDVLSIGGQF</sequence>
<feature type="repeat" description="ANK" evidence="6">
    <location>
        <begin position="928"/>
        <end position="960"/>
    </location>
</feature>
<feature type="repeat" description="ANK" evidence="6">
    <location>
        <begin position="257"/>
        <end position="289"/>
    </location>
</feature>
<evidence type="ECO:0000313" key="11">
    <source>
        <dbReference type="EMBL" id="CAL1546105.1"/>
    </source>
</evidence>
<dbReference type="InterPro" id="IPR017455">
    <property type="entry name" value="Znf_FYVE-rel"/>
</dbReference>
<dbReference type="PROSITE" id="PS50178">
    <property type="entry name" value="ZF_FYVE"/>
    <property type="match status" value="1"/>
</dbReference>
<dbReference type="SUPFAM" id="SSF48403">
    <property type="entry name" value="Ankyrin repeat"/>
    <property type="match status" value="4"/>
</dbReference>
<keyword evidence="2" id="KW-0677">Repeat</keyword>
<reference evidence="11 12" key="1">
    <citation type="submission" date="2024-04" db="EMBL/GenBank/DDBJ databases">
        <authorList>
            <consortium name="Genoscope - CEA"/>
            <person name="William W."/>
        </authorList>
    </citation>
    <scope>NUCLEOTIDE SEQUENCE [LARGE SCALE GENOMIC DNA]</scope>
</reference>
<dbReference type="Pfam" id="PF00651">
    <property type="entry name" value="BTB"/>
    <property type="match status" value="1"/>
</dbReference>
<dbReference type="CDD" id="cd15728">
    <property type="entry name" value="FYVE_ANFY1"/>
    <property type="match status" value="1"/>
</dbReference>
<evidence type="ECO:0000259" key="9">
    <source>
        <dbReference type="PROSITE" id="PS50097"/>
    </source>
</evidence>
<dbReference type="InterPro" id="IPR049765">
    <property type="entry name" value="ANFY1_BTB_POZ"/>
</dbReference>
<feature type="repeat" description="ANK" evidence="6">
    <location>
        <begin position="792"/>
        <end position="825"/>
    </location>
</feature>
<dbReference type="PROSITE" id="PS50088">
    <property type="entry name" value="ANK_REPEAT"/>
    <property type="match status" value="9"/>
</dbReference>
<gene>
    <name evidence="11" type="ORF">GSLYS_00019482001</name>
</gene>
<organism evidence="11 12">
    <name type="scientific">Lymnaea stagnalis</name>
    <name type="common">Great pond snail</name>
    <name type="synonym">Helix stagnalis</name>
    <dbReference type="NCBI Taxonomy" id="6523"/>
    <lineage>
        <taxon>Eukaryota</taxon>
        <taxon>Metazoa</taxon>
        <taxon>Spiralia</taxon>
        <taxon>Lophotrochozoa</taxon>
        <taxon>Mollusca</taxon>
        <taxon>Gastropoda</taxon>
        <taxon>Heterobranchia</taxon>
        <taxon>Euthyneura</taxon>
        <taxon>Panpulmonata</taxon>
        <taxon>Hygrophila</taxon>
        <taxon>Lymnaeoidea</taxon>
        <taxon>Lymnaeidae</taxon>
        <taxon>Lymnaea</taxon>
    </lineage>
</organism>
<dbReference type="InterPro" id="IPR000306">
    <property type="entry name" value="Znf_FYVE"/>
</dbReference>
<evidence type="ECO:0000256" key="3">
    <source>
        <dbReference type="ARBA" id="ARBA00022771"/>
    </source>
</evidence>
<dbReference type="EMBL" id="CAXITT010000772">
    <property type="protein sequence ID" value="CAL1546105.1"/>
    <property type="molecule type" value="Genomic_DNA"/>
</dbReference>
<accession>A0AAV2IJW8</accession>
<keyword evidence="12" id="KW-1185">Reference proteome</keyword>
<dbReference type="AlphaFoldDB" id="A0AAV2IJW8"/>
<dbReference type="GO" id="GO:0008270">
    <property type="term" value="F:zinc ion binding"/>
    <property type="evidence" value="ECO:0007669"/>
    <property type="project" value="UniProtKB-KW"/>
</dbReference>
<feature type="domain" description="BTB" evidence="9">
    <location>
        <begin position="69"/>
        <end position="132"/>
    </location>
</feature>
<evidence type="ECO:0000313" key="12">
    <source>
        <dbReference type="Proteomes" id="UP001497497"/>
    </source>
</evidence>
<dbReference type="Gene3D" id="3.30.710.10">
    <property type="entry name" value="Potassium Channel Kv1.1, Chain A"/>
    <property type="match status" value="1"/>
</dbReference>
<dbReference type="CDD" id="cd18501">
    <property type="entry name" value="BACK_ANKFY1_Rank5"/>
    <property type="match status" value="1"/>
</dbReference>
<dbReference type="PROSITE" id="PS50097">
    <property type="entry name" value="BTB"/>
    <property type="match status" value="1"/>
</dbReference>
<dbReference type="InterPro" id="IPR011333">
    <property type="entry name" value="SKP1/BTB/POZ_sf"/>
</dbReference>
<evidence type="ECO:0000256" key="1">
    <source>
        <dbReference type="ARBA" id="ARBA00022723"/>
    </source>
</evidence>
<dbReference type="InterPro" id="IPR002110">
    <property type="entry name" value="Ankyrin_rpt"/>
</dbReference>
<dbReference type="Pfam" id="PF01363">
    <property type="entry name" value="FYVE"/>
    <property type="match status" value="1"/>
</dbReference>
<feature type="repeat" description="ANK" evidence="6">
    <location>
        <begin position="895"/>
        <end position="927"/>
    </location>
</feature>
<feature type="domain" description="FYVE-type" evidence="10">
    <location>
        <begin position="1094"/>
        <end position="1154"/>
    </location>
</feature>
<evidence type="ECO:0008006" key="13">
    <source>
        <dbReference type="Google" id="ProtNLM"/>
    </source>
</evidence>
<protein>
    <recommendedName>
        <fullName evidence="13">Rabankyrin-5</fullName>
    </recommendedName>
</protein>
<dbReference type="Pfam" id="PF12796">
    <property type="entry name" value="Ank_2"/>
    <property type="match status" value="7"/>
</dbReference>
<dbReference type="SMART" id="SM00225">
    <property type="entry name" value="BTB"/>
    <property type="match status" value="1"/>
</dbReference>
<evidence type="ECO:0000256" key="7">
    <source>
        <dbReference type="PROSITE-ProRule" id="PRU00091"/>
    </source>
</evidence>
<feature type="repeat" description="ANK" evidence="6">
    <location>
        <begin position="860"/>
        <end position="892"/>
    </location>
</feature>
<evidence type="ECO:0000256" key="5">
    <source>
        <dbReference type="ARBA" id="ARBA00023043"/>
    </source>
</evidence>
<feature type="repeat" description="ANK" evidence="6">
    <location>
        <begin position="531"/>
        <end position="563"/>
    </location>
</feature>
<dbReference type="SMART" id="SM00064">
    <property type="entry name" value="FYVE"/>
    <property type="match status" value="1"/>
</dbReference>
<dbReference type="Proteomes" id="UP001497497">
    <property type="component" value="Unassembled WGS sequence"/>
</dbReference>
<keyword evidence="1" id="KW-0479">Metal-binding</keyword>
<dbReference type="SUPFAM" id="SSF54695">
    <property type="entry name" value="POZ domain"/>
    <property type="match status" value="1"/>
</dbReference>
<name>A0AAV2IJW8_LYMST</name>
<evidence type="ECO:0000256" key="2">
    <source>
        <dbReference type="ARBA" id="ARBA00022737"/>
    </source>
</evidence>
<dbReference type="InterPro" id="IPR036770">
    <property type="entry name" value="Ankyrin_rpt-contain_sf"/>
</dbReference>
<dbReference type="PRINTS" id="PR01415">
    <property type="entry name" value="ANKYRIN"/>
</dbReference>
<dbReference type="FunFam" id="3.30.40.10:FF:000104">
    <property type="entry name" value="Ankyrin repeat and FYVE domain-containing 1"/>
    <property type="match status" value="1"/>
</dbReference>
<dbReference type="InterPro" id="IPR049764">
    <property type="entry name" value="ANFY1_FYVE"/>
</dbReference>
<feature type="repeat" description="ANK" evidence="6">
    <location>
        <begin position="481"/>
        <end position="513"/>
    </location>
</feature>
<dbReference type="CDD" id="cd18303">
    <property type="entry name" value="BTB_POZ_Rank-5"/>
    <property type="match status" value="1"/>
</dbReference>
<evidence type="ECO:0000259" key="10">
    <source>
        <dbReference type="PROSITE" id="PS50178"/>
    </source>
</evidence>
<comment type="caution">
    <text evidence="11">The sequence shown here is derived from an EMBL/GenBank/DDBJ whole genome shotgun (WGS) entry which is preliminary data.</text>
</comment>
<evidence type="ECO:0000256" key="4">
    <source>
        <dbReference type="ARBA" id="ARBA00022833"/>
    </source>
</evidence>
<keyword evidence="8" id="KW-0175">Coiled coil</keyword>
<dbReference type="SMART" id="SM00248">
    <property type="entry name" value="ANK"/>
    <property type="match status" value="22"/>
</dbReference>
<dbReference type="Gene3D" id="1.25.40.20">
    <property type="entry name" value="Ankyrin repeat-containing domain"/>
    <property type="match status" value="5"/>
</dbReference>
<dbReference type="Gene3D" id="3.30.40.10">
    <property type="entry name" value="Zinc/RING finger domain, C3HC4 (zinc finger)"/>
    <property type="match status" value="1"/>
</dbReference>
<evidence type="ECO:0000256" key="8">
    <source>
        <dbReference type="SAM" id="Coils"/>
    </source>
</evidence>
<dbReference type="PROSITE" id="PS50297">
    <property type="entry name" value="ANK_REP_REGION"/>
    <property type="match status" value="6"/>
</dbReference>
<evidence type="ECO:0000256" key="6">
    <source>
        <dbReference type="PROSITE-ProRule" id="PRU00023"/>
    </source>
</evidence>
<dbReference type="PANTHER" id="PTHR24198:SF191">
    <property type="entry name" value="RABANKYRIN-5-LIKE"/>
    <property type="match status" value="1"/>
</dbReference>
<dbReference type="InterPro" id="IPR013083">
    <property type="entry name" value="Znf_RING/FYVE/PHD"/>
</dbReference>
<feature type="repeat" description="ANK" evidence="6">
    <location>
        <begin position="759"/>
        <end position="791"/>
    </location>
</feature>
<dbReference type="PANTHER" id="PTHR24198">
    <property type="entry name" value="ANKYRIN REPEAT AND PROTEIN KINASE DOMAIN-CONTAINING PROTEIN"/>
    <property type="match status" value="1"/>
</dbReference>
<dbReference type="InterPro" id="IPR011011">
    <property type="entry name" value="Znf_FYVE_PHD"/>
</dbReference>
<dbReference type="SUPFAM" id="SSF57903">
    <property type="entry name" value="FYVE/PHD zinc finger"/>
    <property type="match status" value="1"/>
</dbReference>
<keyword evidence="3 7" id="KW-0863">Zinc-finger</keyword>
<dbReference type="InterPro" id="IPR000210">
    <property type="entry name" value="BTB/POZ_dom"/>
</dbReference>
<keyword evidence="5 6" id="KW-0040">ANK repeat</keyword>
<proteinExistence type="predicted"/>
<dbReference type="InterPro" id="IPR049763">
    <property type="entry name" value="ANKFY1_BACK"/>
</dbReference>
<keyword evidence="4" id="KW-0862">Zinc</keyword>
<feature type="repeat" description="ANK" evidence="6">
    <location>
        <begin position="677"/>
        <end position="709"/>
    </location>
</feature>